<protein>
    <submittedName>
        <fullName evidence="9">Rod shape-determining protein MreD</fullName>
    </submittedName>
</protein>
<dbReference type="InterPro" id="IPR017225">
    <property type="entry name" value="Cell_shape_determin_MreD_prd"/>
</dbReference>
<organism evidence="9 10">
    <name type="scientific">Marvinbryantia formatexigens DSM 14469</name>
    <dbReference type="NCBI Taxonomy" id="478749"/>
    <lineage>
        <taxon>Bacteria</taxon>
        <taxon>Bacillati</taxon>
        <taxon>Bacillota</taxon>
        <taxon>Clostridia</taxon>
        <taxon>Lachnospirales</taxon>
        <taxon>Lachnospiraceae</taxon>
        <taxon>Marvinbryantia</taxon>
    </lineage>
</organism>
<evidence type="ECO:0000256" key="3">
    <source>
        <dbReference type="ARBA" id="ARBA00022475"/>
    </source>
</evidence>
<dbReference type="GO" id="GO:0008360">
    <property type="term" value="P:regulation of cell shape"/>
    <property type="evidence" value="ECO:0007669"/>
    <property type="project" value="UniProtKB-KW"/>
</dbReference>
<keyword evidence="10" id="KW-1185">Reference proteome</keyword>
<keyword evidence="3" id="KW-1003">Cell membrane</keyword>
<keyword evidence="7 8" id="KW-0472">Membrane</keyword>
<keyword evidence="4 8" id="KW-0812">Transmembrane</keyword>
<dbReference type="EMBL" id="ACCL02000005">
    <property type="protein sequence ID" value="EET61580.1"/>
    <property type="molecule type" value="Genomic_DNA"/>
</dbReference>
<evidence type="ECO:0000256" key="2">
    <source>
        <dbReference type="ARBA" id="ARBA00007776"/>
    </source>
</evidence>
<accession>C6LCB6</accession>
<dbReference type="InterPro" id="IPR007227">
    <property type="entry name" value="Cell_shape_determining_MreD"/>
</dbReference>
<evidence type="ECO:0000256" key="4">
    <source>
        <dbReference type="ARBA" id="ARBA00022692"/>
    </source>
</evidence>
<dbReference type="PIRSF" id="PIRSF037497">
    <property type="entry name" value="MreD_Clostridium/Treponema_prd"/>
    <property type="match status" value="1"/>
</dbReference>
<feature type="transmembrane region" description="Helical" evidence="8">
    <location>
        <begin position="134"/>
        <end position="154"/>
    </location>
</feature>
<evidence type="ECO:0000256" key="6">
    <source>
        <dbReference type="ARBA" id="ARBA00022989"/>
    </source>
</evidence>
<dbReference type="Gene3D" id="1.10.1760.20">
    <property type="match status" value="1"/>
</dbReference>
<dbReference type="RefSeq" id="WP_006861058.1">
    <property type="nucleotide sequence ID" value="NZ_ACCL02000005.1"/>
</dbReference>
<comment type="subcellular location">
    <subcellularLocation>
        <location evidence="1">Cell membrane</location>
        <topology evidence="1">Multi-pass membrane protein</topology>
    </subcellularLocation>
</comment>
<evidence type="ECO:0000313" key="9">
    <source>
        <dbReference type="EMBL" id="EET61580.1"/>
    </source>
</evidence>
<evidence type="ECO:0000256" key="7">
    <source>
        <dbReference type="ARBA" id="ARBA00023136"/>
    </source>
</evidence>
<dbReference type="Proteomes" id="UP000005561">
    <property type="component" value="Unassembled WGS sequence"/>
</dbReference>
<keyword evidence="5" id="KW-0133">Cell shape</keyword>
<reference evidence="9" key="1">
    <citation type="submission" date="2009-07" db="EMBL/GenBank/DDBJ databases">
        <authorList>
            <person name="Weinstock G."/>
            <person name="Sodergren E."/>
            <person name="Clifton S."/>
            <person name="Fulton L."/>
            <person name="Fulton B."/>
            <person name="Courtney L."/>
            <person name="Fronick C."/>
            <person name="Harrison M."/>
            <person name="Strong C."/>
            <person name="Farmer C."/>
            <person name="Delahaunty K."/>
            <person name="Markovic C."/>
            <person name="Hall O."/>
            <person name="Minx P."/>
            <person name="Tomlinson C."/>
            <person name="Mitreva M."/>
            <person name="Nelson J."/>
            <person name="Hou S."/>
            <person name="Wollam A."/>
            <person name="Pepin K.H."/>
            <person name="Johnson M."/>
            <person name="Bhonagiri V."/>
            <person name="Nash W.E."/>
            <person name="Warren W."/>
            <person name="Chinwalla A."/>
            <person name="Mardis E.R."/>
            <person name="Wilson R.K."/>
        </authorList>
    </citation>
    <scope>NUCLEOTIDE SEQUENCE [LARGE SCALE GENOMIC DNA]</scope>
    <source>
        <strain evidence="9">DSM 14469</strain>
    </source>
</reference>
<dbReference type="GO" id="GO:0005886">
    <property type="term" value="C:plasma membrane"/>
    <property type="evidence" value="ECO:0007669"/>
    <property type="project" value="UniProtKB-SubCell"/>
</dbReference>
<sequence length="173" mass="19994">MRTKLILFATMLVCLLLQCSLFPAISIASITPNLMIVFTVSFGLMRGKRSGLILGFLCGLLTDLMLPDLFVGLRAFVYMFIGYFSGYCYHIFYDEDIKMPVLLTAAGDFVYGCLFYITKFLLRGRIDLFYYIRRIILPEMIYTILLTIICYRIFLLLNQKLEKMDKRSVGSFV</sequence>
<proteinExistence type="inferred from homology"/>
<comment type="similarity">
    <text evidence="2">Belongs to the MreD family.</text>
</comment>
<evidence type="ECO:0000256" key="1">
    <source>
        <dbReference type="ARBA" id="ARBA00004651"/>
    </source>
</evidence>
<dbReference type="AlphaFoldDB" id="C6LCB6"/>
<feature type="transmembrane region" description="Helical" evidence="8">
    <location>
        <begin position="99"/>
        <end position="122"/>
    </location>
</feature>
<evidence type="ECO:0000256" key="5">
    <source>
        <dbReference type="ARBA" id="ARBA00022960"/>
    </source>
</evidence>
<evidence type="ECO:0000313" key="10">
    <source>
        <dbReference type="Proteomes" id="UP000005561"/>
    </source>
</evidence>
<dbReference type="OrthoDB" id="9796616at2"/>
<name>C6LCB6_9FIRM</name>
<dbReference type="eggNOG" id="COG2891">
    <property type="taxonomic scope" value="Bacteria"/>
</dbReference>
<gene>
    <name evidence="9" type="primary">mreD</name>
    <name evidence="9" type="ORF">BRYFOR_06263</name>
</gene>
<dbReference type="Pfam" id="PF04093">
    <property type="entry name" value="MreD"/>
    <property type="match status" value="1"/>
</dbReference>
<dbReference type="NCBIfam" id="TIGR03426">
    <property type="entry name" value="shape_MreD"/>
    <property type="match status" value="1"/>
</dbReference>
<feature type="transmembrane region" description="Helical" evidence="8">
    <location>
        <begin position="75"/>
        <end position="93"/>
    </location>
</feature>
<evidence type="ECO:0000256" key="8">
    <source>
        <dbReference type="SAM" id="Phobius"/>
    </source>
</evidence>
<dbReference type="STRING" id="168384.SAMN05660368_00188"/>
<keyword evidence="6 8" id="KW-1133">Transmembrane helix</keyword>
<comment type="caution">
    <text evidence="9">The sequence shown here is derived from an EMBL/GenBank/DDBJ whole genome shotgun (WGS) entry which is preliminary data.</text>
</comment>